<dbReference type="PANTHER" id="PTHR41368:SF1">
    <property type="entry name" value="PROTEIN YGHO"/>
    <property type="match status" value="1"/>
</dbReference>
<keyword evidence="2" id="KW-1185">Reference proteome</keyword>
<comment type="caution">
    <text evidence="1">The sequence shown here is derived from an EMBL/GenBank/DDBJ whole genome shotgun (WGS) entry which is preliminary data.</text>
</comment>
<dbReference type="RefSeq" id="WP_378776852.1">
    <property type="nucleotide sequence ID" value="NZ_JBHTMX010000212.1"/>
</dbReference>
<gene>
    <name evidence="1" type="ORF">ACFQ4O_15295</name>
</gene>
<dbReference type="InterPro" id="IPR039968">
    <property type="entry name" value="BcerS-like"/>
</dbReference>
<protein>
    <recommendedName>
        <fullName evidence="3">N-acetyltransferase domain-containing protein</fullName>
    </recommendedName>
</protein>
<dbReference type="SUPFAM" id="SSF55729">
    <property type="entry name" value="Acyl-CoA N-acyltransferases (Nat)"/>
    <property type="match status" value="1"/>
</dbReference>
<dbReference type="Proteomes" id="UP001597171">
    <property type="component" value="Unassembled WGS sequence"/>
</dbReference>
<proteinExistence type="predicted"/>
<evidence type="ECO:0008006" key="3">
    <source>
        <dbReference type="Google" id="ProtNLM"/>
    </source>
</evidence>
<accession>A0ABW3ZBM8</accession>
<reference evidence="2" key="1">
    <citation type="journal article" date="2019" name="Int. J. Syst. Evol. Microbiol.">
        <title>The Global Catalogue of Microorganisms (GCM) 10K type strain sequencing project: providing services to taxonomists for standard genome sequencing and annotation.</title>
        <authorList>
            <consortium name="The Broad Institute Genomics Platform"/>
            <consortium name="The Broad Institute Genome Sequencing Center for Infectious Disease"/>
            <person name="Wu L."/>
            <person name="Ma J."/>
        </authorList>
    </citation>
    <scope>NUCLEOTIDE SEQUENCE [LARGE SCALE GENOMIC DNA]</scope>
    <source>
        <strain evidence="2">CCUG 61696</strain>
    </source>
</reference>
<dbReference type="EMBL" id="JBHTMX010000212">
    <property type="protein sequence ID" value="MFD1333363.1"/>
    <property type="molecule type" value="Genomic_DNA"/>
</dbReference>
<evidence type="ECO:0000313" key="1">
    <source>
        <dbReference type="EMBL" id="MFD1333363.1"/>
    </source>
</evidence>
<dbReference type="Gene3D" id="3.40.630.30">
    <property type="match status" value="1"/>
</dbReference>
<organism evidence="1 2">
    <name type="scientific">Methylopila musalis</name>
    <dbReference type="NCBI Taxonomy" id="1134781"/>
    <lineage>
        <taxon>Bacteria</taxon>
        <taxon>Pseudomonadati</taxon>
        <taxon>Pseudomonadota</taxon>
        <taxon>Alphaproteobacteria</taxon>
        <taxon>Hyphomicrobiales</taxon>
        <taxon>Methylopilaceae</taxon>
        <taxon>Methylopila</taxon>
    </lineage>
</organism>
<dbReference type="InterPro" id="IPR016181">
    <property type="entry name" value="Acyl_CoA_acyltransferase"/>
</dbReference>
<name>A0ABW3ZBM8_9HYPH</name>
<sequence length="374" mass="41164">MVEIRPLTSKRDVKAFWRAGLAAQGHDPNYTPPLLHELNVTITPRNTPFARANDGQAWTAFRDGEPVGRIYAVKNHAHLATHGDGAGQFGFLEAIDDDAVWEALFEAAFGFLRERGLTRVTGPYSASVNHECGLLVRGHGSPSTTHTNYAPPYYAARLEQLGFRPAKDIVGYEGDLRASRLPERVARARAKWRGSPDLTLRAAVGPDAVAQINDVYNDGWSGNWGAVPVTIEEARFLAELAQPILPRDWTVIADWRGEPIGVLTMAPDVNQAIQDLGGRLAPFGWAKMLWRLKVTGTPRVRVPVIGVRRGWRGTRVGAMAAAALLADAVEKARKAGAERLEVSWMLDDNRNVINLVAGMPASLSKVWRIYEREL</sequence>
<dbReference type="PANTHER" id="PTHR41368">
    <property type="entry name" value="PROTEIN YGHO"/>
    <property type="match status" value="1"/>
</dbReference>
<evidence type="ECO:0000313" key="2">
    <source>
        <dbReference type="Proteomes" id="UP001597171"/>
    </source>
</evidence>